<organism evidence="2 3">
    <name type="scientific">Ralstonia solanacearum</name>
    <name type="common">Pseudomonas solanacearum</name>
    <dbReference type="NCBI Taxonomy" id="305"/>
    <lineage>
        <taxon>Bacteria</taxon>
        <taxon>Pseudomonadati</taxon>
        <taxon>Pseudomonadota</taxon>
        <taxon>Betaproteobacteria</taxon>
        <taxon>Burkholderiales</taxon>
        <taxon>Burkholderiaceae</taxon>
        <taxon>Ralstonia</taxon>
        <taxon>Ralstonia solanacearum species complex</taxon>
    </lineage>
</organism>
<comment type="caution">
    <text evidence="2">The sequence shown here is derived from an EMBL/GenBank/DDBJ whole genome shotgun (WGS) entry which is preliminary data.</text>
</comment>
<protein>
    <submittedName>
        <fullName evidence="2">Immunity protein 58</fullName>
    </submittedName>
</protein>
<gene>
    <name evidence="2" type="ORF">LBW55_16755</name>
</gene>
<evidence type="ECO:0000313" key="3">
    <source>
        <dbReference type="Proteomes" id="UP001143674"/>
    </source>
</evidence>
<evidence type="ECO:0000256" key="1">
    <source>
        <dbReference type="SAM" id="Phobius"/>
    </source>
</evidence>
<dbReference type="AlphaFoldDB" id="A0AAE3NIY8"/>
<dbReference type="Proteomes" id="UP001143674">
    <property type="component" value="Unassembled WGS sequence"/>
</dbReference>
<keyword evidence="1" id="KW-0812">Transmembrane</keyword>
<dbReference type="InterPro" id="IPR028968">
    <property type="entry name" value="Imm58"/>
</dbReference>
<dbReference type="Pfam" id="PF15581">
    <property type="entry name" value="Imm58"/>
    <property type="match status" value="1"/>
</dbReference>
<sequence>MTKATKAAVVMLAFAVSTSILFAYLWIDRSISLSYARQGEDTAIETVGGLELILEREWLGLRESEVLLKLNAAAEKEVRRKIVVKKEGDAIWFDEVRFNFDQGRLKSIGDK</sequence>
<proteinExistence type="predicted"/>
<accession>A0AAE3NIY8</accession>
<evidence type="ECO:0000313" key="2">
    <source>
        <dbReference type="EMBL" id="MDB0523253.1"/>
    </source>
</evidence>
<feature type="transmembrane region" description="Helical" evidence="1">
    <location>
        <begin position="7"/>
        <end position="27"/>
    </location>
</feature>
<dbReference type="RefSeq" id="WP_081020022.1">
    <property type="nucleotide sequence ID" value="NZ_CDQJ01000001.1"/>
</dbReference>
<name>A0AAE3NIY8_RALSL</name>
<keyword evidence="1" id="KW-0472">Membrane</keyword>
<dbReference type="EMBL" id="JAIVEX010000008">
    <property type="protein sequence ID" value="MDB0523253.1"/>
    <property type="molecule type" value="Genomic_DNA"/>
</dbReference>
<keyword evidence="1" id="KW-1133">Transmembrane helix</keyword>
<reference evidence="2" key="1">
    <citation type="submission" date="2021-09" db="EMBL/GenBank/DDBJ databases">
        <title>Genomic analysis of Ralstonia spp.</title>
        <authorList>
            <person name="Aburjaile F."/>
            <person name="Ariute J.C."/>
            <person name="Pais A.K.L."/>
            <person name="Albuquerque G.M.R."/>
            <person name="Silva A.M.F."/>
            <person name="Brenig B."/>
            <person name="Azevedo V."/>
            <person name="Matiuzzi M."/>
            <person name="Ramos R."/>
            <person name="Goes-Neto A."/>
            <person name="Soares S."/>
            <person name="Iseppon A.M.B."/>
            <person name="Souza E."/>
            <person name="Gama M."/>
        </authorList>
    </citation>
    <scope>NUCLEOTIDE SEQUENCE</scope>
    <source>
        <strain evidence="2">B4</strain>
    </source>
</reference>